<sequence length="329" mass="36781">MGRIKRAVLDQPEPRPRPAKKKKAPKPAPKVPAGVADPKPTLTRLELRRQSVLAGQGENPSILEIGPAHNPILPRREGYDTRNVDYLDRAGLIDKYKDFSQYSPDDIEDVDYVLPPGAKMSEEIPDRFDVVLASHVLEHTTSLIDFLDECARLTKPEGVVALVVPDHRFCFDRFRPRTSLGAIIDASLDPKGVHSVGTMTEFMMNAVRHRKSTSWAPGHRGDYDFLHGLDAAKAKAEEAKGETYIDVHHWIFSPNHLRLLLSDLHDLGYLGLREWSFHPTVGHEFFLNLSPAGDGPGIAREELLMLADAEQRDLDVPTFAQREPAEAQS</sequence>
<dbReference type="GO" id="GO:0008168">
    <property type="term" value="F:methyltransferase activity"/>
    <property type="evidence" value="ECO:0007669"/>
    <property type="project" value="UniProtKB-KW"/>
</dbReference>
<dbReference type="Gene3D" id="3.40.50.150">
    <property type="entry name" value="Vaccinia Virus protein VP39"/>
    <property type="match status" value="1"/>
</dbReference>
<feature type="compositionally biased region" description="Low complexity" evidence="1">
    <location>
        <begin position="31"/>
        <end position="40"/>
    </location>
</feature>
<dbReference type="SUPFAM" id="SSF53335">
    <property type="entry name" value="S-adenosyl-L-methionine-dependent methyltransferases"/>
    <property type="match status" value="1"/>
</dbReference>
<accession>A0A5Q2MGJ8</accession>
<evidence type="ECO:0000256" key="1">
    <source>
        <dbReference type="SAM" id="MobiDB-lite"/>
    </source>
</evidence>
<dbReference type="GO" id="GO:0032259">
    <property type="term" value="P:methylation"/>
    <property type="evidence" value="ECO:0007669"/>
    <property type="project" value="UniProtKB-KW"/>
</dbReference>
<dbReference type="RefSeq" id="WP_153652104.1">
    <property type="nucleotide sequence ID" value="NZ_CP045737.1"/>
</dbReference>
<dbReference type="KEGG" id="aef:GEV26_05370"/>
<gene>
    <name evidence="2" type="ORF">GEV26_05370</name>
</gene>
<keyword evidence="2" id="KW-0489">Methyltransferase</keyword>
<proteinExistence type="predicted"/>
<dbReference type="InterPro" id="IPR029063">
    <property type="entry name" value="SAM-dependent_MTases_sf"/>
</dbReference>
<feature type="region of interest" description="Disordered" evidence="1">
    <location>
        <begin position="1"/>
        <end position="41"/>
    </location>
</feature>
<keyword evidence="3" id="KW-1185">Reference proteome</keyword>
<organism evidence="2 3">
    <name type="scientific">Aeromicrobium yanjiei</name>
    <dbReference type="NCBI Taxonomy" id="2662028"/>
    <lineage>
        <taxon>Bacteria</taxon>
        <taxon>Bacillati</taxon>
        <taxon>Actinomycetota</taxon>
        <taxon>Actinomycetes</taxon>
        <taxon>Propionibacteriales</taxon>
        <taxon>Nocardioidaceae</taxon>
        <taxon>Aeromicrobium</taxon>
    </lineage>
</organism>
<name>A0A5Q2MGJ8_9ACTN</name>
<keyword evidence="2" id="KW-0808">Transferase</keyword>
<dbReference type="Pfam" id="PF13489">
    <property type="entry name" value="Methyltransf_23"/>
    <property type="match status" value="1"/>
</dbReference>
<evidence type="ECO:0000313" key="2">
    <source>
        <dbReference type="EMBL" id="QGG40833.1"/>
    </source>
</evidence>
<evidence type="ECO:0000313" key="3">
    <source>
        <dbReference type="Proteomes" id="UP000392064"/>
    </source>
</evidence>
<dbReference type="AlphaFoldDB" id="A0A5Q2MGJ8"/>
<dbReference type="CDD" id="cd02440">
    <property type="entry name" value="AdoMet_MTases"/>
    <property type="match status" value="1"/>
</dbReference>
<dbReference type="EMBL" id="CP045737">
    <property type="protein sequence ID" value="QGG40833.1"/>
    <property type="molecule type" value="Genomic_DNA"/>
</dbReference>
<reference evidence="2 3" key="1">
    <citation type="submission" date="2019-11" db="EMBL/GenBank/DDBJ databases">
        <authorList>
            <person name="Li J."/>
        </authorList>
    </citation>
    <scope>NUCLEOTIDE SEQUENCE [LARGE SCALE GENOMIC DNA]</scope>
    <source>
        <strain evidence="2 3">MF47</strain>
    </source>
</reference>
<dbReference type="Proteomes" id="UP000392064">
    <property type="component" value="Chromosome"/>
</dbReference>
<protein>
    <submittedName>
        <fullName evidence="2">Methyltransferase domain-containing protein</fullName>
    </submittedName>
</protein>